<comment type="similarity">
    <text evidence="1">Belongs to the peptidase M20 family.</text>
</comment>
<dbReference type="Gene3D" id="3.30.70.360">
    <property type="match status" value="1"/>
</dbReference>
<dbReference type="SUPFAM" id="SSF53187">
    <property type="entry name" value="Zn-dependent exopeptidases"/>
    <property type="match status" value="1"/>
</dbReference>
<proteinExistence type="inferred from homology"/>
<dbReference type="Pfam" id="PF07687">
    <property type="entry name" value="M20_dimer"/>
    <property type="match status" value="1"/>
</dbReference>
<dbReference type="InterPro" id="IPR002933">
    <property type="entry name" value="Peptidase_M20"/>
</dbReference>
<dbReference type="Proteomes" id="UP001597519">
    <property type="component" value="Unassembled WGS sequence"/>
</dbReference>
<feature type="domain" description="Peptidase M20 dimerisation" evidence="2">
    <location>
        <begin position="182"/>
        <end position="273"/>
    </location>
</feature>
<evidence type="ECO:0000256" key="1">
    <source>
        <dbReference type="ARBA" id="ARBA00006153"/>
    </source>
</evidence>
<dbReference type="SUPFAM" id="SSF55031">
    <property type="entry name" value="Bacterial exopeptidase dimerisation domain"/>
    <property type="match status" value="1"/>
</dbReference>
<organism evidence="3 4">
    <name type="scientific">Corticicoccus populi</name>
    <dbReference type="NCBI Taxonomy" id="1812821"/>
    <lineage>
        <taxon>Bacteria</taxon>
        <taxon>Bacillati</taxon>
        <taxon>Bacillota</taxon>
        <taxon>Bacilli</taxon>
        <taxon>Bacillales</taxon>
        <taxon>Staphylococcaceae</taxon>
        <taxon>Corticicoccus</taxon>
    </lineage>
</organism>
<dbReference type="NCBIfam" id="TIGR01891">
    <property type="entry name" value="amidohydrolases"/>
    <property type="match status" value="1"/>
</dbReference>
<accession>A0ABW5WS60</accession>
<evidence type="ECO:0000313" key="4">
    <source>
        <dbReference type="Proteomes" id="UP001597519"/>
    </source>
</evidence>
<name>A0ABW5WS60_9STAP</name>
<dbReference type="InterPro" id="IPR036264">
    <property type="entry name" value="Bact_exopeptidase_dim_dom"/>
</dbReference>
<sequence length="380" mass="42113">MSQILTQQLMDSAVTDYRYLHEHPEISWQEFNTAGYIKNRLDQLNIETLNYEMPRVVGYVRGTKGNKTIALRADMDALTIHEDSGKPYASKIDGISHACGHDGHVAVLLTVARWLSENAVEPNVKLIFQPSEEIEPSGAKDLVDKGVLDDVDAVYGIHLWQRLEKGKIGLSHGAMMGSSDDFMITVEGAGGHAALPHRTIDPTYICSHIIQGLQTIVSRETSPAETKVISIGSIQAGSTFNSIPSSAVMKGTVRGFSTDVVDFVEQRIGEIVDGICRTFNATGTLNYIKGTPPLINHYEESNRVEKIVKREFEADTFVQMPLEMIAEDFSHYLLEKPGAFIFVGMGGPSSRFPHHHSKFEVDESVFGEAVKLFIEIVRDY</sequence>
<dbReference type="PIRSF" id="PIRSF005962">
    <property type="entry name" value="Pept_M20D_amidohydro"/>
    <property type="match status" value="1"/>
</dbReference>
<dbReference type="PANTHER" id="PTHR11014:SF63">
    <property type="entry name" value="METALLOPEPTIDASE, PUTATIVE (AFU_ORTHOLOGUE AFUA_6G09600)-RELATED"/>
    <property type="match status" value="1"/>
</dbReference>
<dbReference type="InterPro" id="IPR017439">
    <property type="entry name" value="Amidohydrolase"/>
</dbReference>
<dbReference type="Gene3D" id="3.40.630.10">
    <property type="entry name" value="Zn peptidases"/>
    <property type="match status" value="1"/>
</dbReference>
<keyword evidence="4" id="KW-1185">Reference proteome</keyword>
<gene>
    <name evidence="3" type="ORF">ACFSX4_01610</name>
</gene>
<comment type="caution">
    <text evidence="3">The sequence shown here is derived from an EMBL/GenBank/DDBJ whole genome shotgun (WGS) entry which is preliminary data.</text>
</comment>
<dbReference type="InterPro" id="IPR011650">
    <property type="entry name" value="Peptidase_M20_dimer"/>
</dbReference>
<evidence type="ECO:0000313" key="3">
    <source>
        <dbReference type="EMBL" id="MFD2829144.1"/>
    </source>
</evidence>
<reference evidence="4" key="1">
    <citation type="journal article" date="2019" name="Int. J. Syst. Evol. Microbiol.">
        <title>The Global Catalogue of Microorganisms (GCM) 10K type strain sequencing project: providing services to taxonomists for standard genome sequencing and annotation.</title>
        <authorList>
            <consortium name="The Broad Institute Genomics Platform"/>
            <consortium name="The Broad Institute Genome Sequencing Center for Infectious Disease"/>
            <person name="Wu L."/>
            <person name="Ma J."/>
        </authorList>
    </citation>
    <scope>NUCLEOTIDE SEQUENCE [LARGE SCALE GENOMIC DNA]</scope>
    <source>
        <strain evidence="4">KCTC 33575</strain>
    </source>
</reference>
<dbReference type="EMBL" id="JBHUOQ010000001">
    <property type="protein sequence ID" value="MFD2829144.1"/>
    <property type="molecule type" value="Genomic_DNA"/>
</dbReference>
<evidence type="ECO:0000259" key="2">
    <source>
        <dbReference type="Pfam" id="PF07687"/>
    </source>
</evidence>
<dbReference type="Pfam" id="PF01546">
    <property type="entry name" value="Peptidase_M20"/>
    <property type="match status" value="1"/>
</dbReference>
<dbReference type="RefSeq" id="WP_377770882.1">
    <property type="nucleotide sequence ID" value="NZ_JBHUOQ010000001.1"/>
</dbReference>
<protein>
    <submittedName>
        <fullName evidence="3">M20 family metallopeptidase</fullName>
    </submittedName>
</protein>
<dbReference type="PANTHER" id="PTHR11014">
    <property type="entry name" value="PEPTIDASE M20 FAMILY MEMBER"/>
    <property type="match status" value="1"/>
</dbReference>